<dbReference type="Pfam" id="PF04542">
    <property type="entry name" value="Sigma70_r2"/>
    <property type="match status" value="1"/>
</dbReference>
<dbReference type="Gene3D" id="1.10.10.10">
    <property type="entry name" value="Winged helix-like DNA-binding domain superfamily/Winged helix DNA-binding domain"/>
    <property type="match status" value="1"/>
</dbReference>
<dbReference type="InterPro" id="IPR039425">
    <property type="entry name" value="RNA_pol_sigma-70-like"/>
</dbReference>
<evidence type="ECO:0000313" key="8">
    <source>
        <dbReference type="Proteomes" id="UP000426246"/>
    </source>
</evidence>
<dbReference type="InterPro" id="IPR007627">
    <property type="entry name" value="RNA_pol_sigma70_r2"/>
</dbReference>
<dbReference type="PANTHER" id="PTHR43133">
    <property type="entry name" value="RNA POLYMERASE ECF-TYPE SIGMA FACTO"/>
    <property type="match status" value="1"/>
</dbReference>
<dbReference type="InterPro" id="IPR036388">
    <property type="entry name" value="WH-like_DNA-bd_sf"/>
</dbReference>
<dbReference type="CDD" id="cd06171">
    <property type="entry name" value="Sigma70_r4"/>
    <property type="match status" value="1"/>
</dbReference>
<keyword evidence="4" id="KW-0804">Transcription</keyword>
<dbReference type="InterPro" id="IPR013249">
    <property type="entry name" value="RNA_pol_sigma70_r4_t2"/>
</dbReference>
<gene>
    <name evidence="7" type="ORF">EHS13_34030</name>
</gene>
<dbReference type="GO" id="GO:0006352">
    <property type="term" value="P:DNA-templated transcription initiation"/>
    <property type="evidence" value="ECO:0007669"/>
    <property type="project" value="InterPro"/>
</dbReference>
<comment type="similarity">
    <text evidence="1">Belongs to the sigma-70 factor family. ECF subfamily.</text>
</comment>
<evidence type="ECO:0000256" key="2">
    <source>
        <dbReference type="ARBA" id="ARBA00023015"/>
    </source>
</evidence>
<organism evidence="7 8">
    <name type="scientific">Paenibacillus psychroresistens</name>
    <dbReference type="NCBI Taxonomy" id="1778678"/>
    <lineage>
        <taxon>Bacteria</taxon>
        <taxon>Bacillati</taxon>
        <taxon>Bacillota</taxon>
        <taxon>Bacilli</taxon>
        <taxon>Bacillales</taxon>
        <taxon>Paenibacillaceae</taxon>
        <taxon>Paenibacillus</taxon>
    </lineage>
</organism>
<name>A0A6B8RUU5_9BACL</name>
<evidence type="ECO:0000256" key="3">
    <source>
        <dbReference type="ARBA" id="ARBA00023082"/>
    </source>
</evidence>
<dbReference type="InterPro" id="IPR013325">
    <property type="entry name" value="RNA_pol_sigma_r2"/>
</dbReference>
<keyword evidence="2" id="KW-0805">Transcription regulation</keyword>
<evidence type="ECO:0000313" key="7">
    <source>
        <dbReference type="EMBL" id="QGQ99524.1"/>
    </source>
</evidence>
<sequence>MEPIVPDLFKNLFHSHYPTVRRKLVALVRDEAIAEDLTQEVFLRLYRNPPDELNALGAWLHRVLTRIGYDYLNKKAREKVLIEKQERLGGALQQETISNEDAMIHQLDREEVQDWLKELSERDRKVLMLRYSGYSYSEIADQLEVRLPLVGTLVQRATTRLKRQAELHEQELWSRGNIQ</sequence>
<keyword evidence="8" id="KW-1185">Reference proteome</keyword>
<evidence type="ECO:0000256" key="1">
    <source>
        <dbReference type="ARBA" id="ARBA00010641"/>
    </source>
</evidence>
<reference evidence="8" key="1">
    <citation type="submission" date="2018-11" db="EMBL/GenBank/DDBJ databases">
        <title>Complete genome sequence of Paenibacillus sp. ML311-T8.</title>
        <authorList>
            <person name="Nam Y.-D."/>
            <person name="Kang J."/>
            <person name="Chung W.-H."/>
            <person name="Park Y.S."/>
        </authorList>
    </citation>
    <scope>NUCLEOTIDE SEQUENCE [LARGE SCALE GENOMIC DNA]</scope>
    <source>
        <strain evidence="8">ML311-T8</strain>
    </source>
</reference>
<dbReference type="RefSeq" id="WP_155704691.1">
    <property type="nucleotide sequence ID" value="NZ_CP034235.1"/>
</dbReference>
<accession>A0A6B8RUU5</accession>
<feature type="domain" description="RNA polymerase sigma factor 70 region 4 type 2" evidence="6">
    <location>
        <begin position="110"/>
        <end position="160"/>
    </location>
</feature>
<dbReference type="EMBL" id="CP034235">
    <property type="protein sequence ID" value="QGQ99524.1"/>
    <property type="molecule type" value="Genomic_DNA"/>
</dbReference>
<keyword evidence="3" id="KW-0731">Sigma factor</keyword>
<evidence type="ECO:0000256" key="4">
    <source>
        <dbReference type="ARBA" id="ARBA00023163"/>
    </source>
</evidence>
<dbReference type="SUPFAM" id="SSF88659">
    <property type="entry name" value="Sigma3 and sigma4 domains of RNA polymerase sigma factors"/>
    <property type="match status" value="1"/>
</dbReference>
<evidence type="ECO:0000259" key="6">
    <source>
        <dbReference type="Pfam" id="PF08281"/>
    </source>
</evidence>
<proteinExistence type="inferred from homology"/>
<dbReference type="OrthoDB" id="9789355at2"/>
<dbReference type="InterPro" id="IPR013324">
    <property type="entry name" value="RNA_pol_sigma_r3/r4-like"/>
</dbReference>
<dbReference type="PANTHER" id="PTHR43133:SF51">
    <property type="entry name" value="RNA POLYMERASE SIGMA FACTOR"/>
    <property type="match status" value="1"/>
</dbReference>
<dbReference type="GO" id="GO:0003677">
    <property type="term" value="F:DNA binding"/>
    <property type="evidence" value="ECO:0007669"/>
    <property type="project" value="InterPro"/>
</dbReference>
<dbReference type="SUPFAM" id="SSF88946">
    <property type="entry name" value="Sigma2 domain of RNA polymerase sigma factors"/>
    <property type="match status" value="1"/>
</dbReference>
<evidence type="ECO:0000259" key="5">
    <source>
        <dbReference type="Pfam" id="PF04542"/>
    </source>
</evidence>
<dbReference type="NCBIfam" id="TIGR02937">
    <property type="entry name" value="sigma70-ECF"/>
    <property type="match status" value="1"/>
</dbReference>
<feature type="domain" description="RNA polymerase sigma-70 region 2" evidence="5">
    <location>
        <begin position="12"/>
        <end position="77"/>
    </location>
</feature>
<protein>
    <submittedName>
        <fullName evidence="7">Sigma-70 family RNA polymerase sigma factor</fullName>
    </submittedName>
</protein>
<dbReference type="InterPro" id="IPR014284">
    <property type="entry name" value="RNA_pol_sigma-70_dom"/>
</dbReference>
<dbReference type="Pfam" id="PF08281">
    <property type="entry name" value="Sigma70_r4_2"/>
    <property type="match status" value="1"/>
</dbReference>
<dbReference type="Gene3D" id="1.10.1740.10">
    <property type="match status" value="1"/>
</dbReference>
<dbReference type="GO" id="GO:0016987">
    <property type="term" value="F:sigma factor activity"/>
    <property type="evidence" value="ECO:0007669"/>
    <property type="project" value="UniProtKB-KW"/>
</dbReference>
<dbReference type="AlphaFoldDB" id="A0A6B8RUU5"/>
<dbReference type="Proteomes" id="UP000426246">
    <property type="component" value="Chromosome"/>
</dbReference>
<dbReference type="KEGG" id="ppsc:EHS13_34030"/>